<reference evidence="13" key="1">
    <citation type="submission" date="2025-08" db="UniProtKB">
        <authorList>
            <consortium name="RefSeq"/>
        </authorList>
    </citation>
    <scope>IDENTIFICATION</scope>
    <source>
        <tissue evidence="13">Sperm</tissue>
    </source>
</reference>
<dbReference type="PANTHER" id="PTHR11164">
    <property type="entry name" value="GLUTAMATE CYSTEINE LIGASE"/>
    <property type="match status" value="1"/>
</dbReference>
<dbReference type="GO" id="GO:0006750">
    <property type="term" value="P:glutathione biosynthetic process"/>
    <property type="evidence" value="ECO:0007669"/>
    <property type="project" value="UniProtKB-UniRule"/>
</dbReference>
<evidence type="ECO:0000256" key="5">
    <source>
        <dbReference type="ARBA" id="ARBA00022684"/>
    </source>
</evidence>
<evidence type="ECO:0000256" key="4">
    <source>
        <dbReference type="ARBA" id="ARBA00022598"/>
    </source>
</evidence>
<dbReference type="Pfam" id="PF03074">
    <property type="entry name" value="GCS"/>
    <property type="match status" value="1"/>
</dbReference>
<dbReference type="GO" id="GO:0004357">
    <property type="term" value="F:glutamate-cysteine ligase activity"/>
    <property type="evidence" value="ECO:0007669"/>
    <property type="project" value="UniProtKB-UniRule"/>
</dbReference>
<dbReference type="FunFam" id="3.30.590.50:FF:000002">
    <property type="entry name" value="Glutamate--cysteine ligase catalytic subunit"/>
    <property type="match status" value="1"/>
</dbReference>
<keyword evidence="12" id="KW-1185">Reference proteome</keyword>
<dbReference type="Gene3D" id="3.30.590.50">
    <property type="match status" value="2"/>
</dbReference>
<keyword evidence="5 10" id="KW-0317">Glutathione biosynthesis</keyword>
<evidence type="ECO:0000256" key="11">
    <source>
        <dbReference type="SAM" id="MobiDB-lite"/>
    </source>
</evidence>
<accession>A0AAJ7UIZ9</accession>
<evidence type="ECO:0000313" key="12">
    <source>
        <dbReference type="Proteomes" id="UP001318040"/>
    </source>
</evidence>
<sequence length="661" mass="74994">MLARPRHLPHLLPSSPPPLTPSTSSPPQPRHFTSLPRMAPQLRGTTLRWSDTKALAEFVRARGLQQLVRVLTQRGHGDHPLLWGDEVEYMLISFDHTARRARVLFNAEELINDLRAMDEEANPGYPSRWHLEYASYMLEGIPAQPYGSSMAELTNVEQSMRVRRRDMLARLRSNETICSLTTFPRLGCPGFSQPECVPKHRDGQSASLFLPDEAISYHPRFSTITRNIRERRGEKVVVNVPIFRDRNTPSPFIDQIPHGDEEAAIAMKADHIYMDATGFGLGNCCLQVTLQARNIEEARHIYDQLAPLCPIMMALSAAAPFYRGLVSDVDCRWSIACAASDDRTRQERGLEPLTTCKWRIPKSRYDSIDSFLSPGGAQFNDLELLKDEDVHLQLLDAGIDPLLAQHFAHLFIRDPLVLFCEKIHADDDENEAYHFECIQSTNWQTLRFKPPPPNTNIGWRIEFRPMDCVVQVQLTDFENAAYVVFVVLLTRVILSYGLNFLVPLSKVDQNIRKAQKRNAVLEEMFYFRKDIQAEVDTPPAEEVGILMSIDTIINGKVGVFQGLVPIVNSFLEDMEVDVETRCTISDYMELISKRASGELGTMAQRLRAFVSGHPDYAHDSVISERVNYDLMLRCDALARSRPHRHGVDPLHELSHGAFQTG</sequence>
<organism evidence="12 13">
    <name type="scientific">Petromyzon marinus</name>
    <name type="common">Sea lamprey</name>
    <dbReference type="NCBI Taxonomy" id="7757"/>
    <lineage>
        <taxon>Eukaryota</taxon>
        <taxon>Metazoa</taxon>
        <taxon>Chordata</taxon>
        <taxon>Craniata</taxon>
        <taxon>Vertebrata</taxon>
        <taxon>Cyclostomata</taxon>
        <taxon>Hyperoartia</taxon>
        <taxon>Petromyzontiformes</taxon>
        <taxon>Petromyzontidae</taxon>
        <taxon>Petromyzon</taxon>
    </lineage>
</organism>
<dbReference type="RefSeq" id="XP_032837174.1">
    <property type="nucleotide sequence ID" value="XM_032981283.1"/>
</dbReference>
<dbReference type="Gene3D" id="1.10.8.960">
    <property type="match status" value="1"/>
</dbReference>
<evidence type="ECO:0000256" key="2">
    <source>
        <dbReference type="ARBA" id="ARBA00008100"/>
    </source>
</evidence>
<evidence type="ECO:0000256" key="10">
    <source>
        <dbReference type="RuleBase" id="RU367135"/>
    </source>
</evidence>
<dbReference type="AlphaFoldDB" id="A0AAJ7UIZ9"/>
<evidence type="ECO:0000256" key="8">
    <source>
        <dbReference type="ARBA" id="ARBA00030585"/>
    </source>
</evidence>
<comment type="catalytic activity">
    <reaction evidence="10">
        <text>L-cysteine + L-glutamate + ATP = gamma-L-glutamyl-L-cysteine + ADP + phosphate + H(+)</text>
        <dbReference type="Rhea" id="RHEA:13285"/>
        <dbReference type="ChEBI" id="CHEBI:15378"/>
        <dbReference type="ChEBI" id="CHEBI:29985"/>
        <dbReference type="ChEBI" id="CHEBI:30616"/>
        <dbReference type="ChEBI" id="CHEBI:35235"/>
        <dbReference type="ChEBI" id="CHEBI:43474"/>
        <dbReference type="ChEBI" id="CHEBI:58173"/>
        <dbReference type="ChEBI" id="CHEBI:456216"/>
        <dbReference type="EC" id="6.3.2.2"/>
    </reaction>
</comment>
<dbReference type="InterPro" id="IPR004308">
    <property type="entry name" value="GCS"/>
</dbReference>
<dbReference type="GO" id="GO:0005524">
    <property type="term" value="F:ATP binding"/>
    <property type="evidence" value="ECO:0007669"/>
    <property type="project" value="UniProtKB-UniRule"/>
</dbReference>
<gene>
    <name evidence="13" type="primary">LOC116958574</name>
</gene>
<name>A0AAJ7UIZ9_PETMA</name>
<dbReference type="InterPro" id="IPR014746">
    <property type="entry name" value="Gln_synth/guanido_kin_cat_dom"/>
</dbReference>
<proteinExistence type="inferred from homology"/>
<dbReference type="EC" id="6.3.2.2" evidence="3 10"/>
<evidence type="ECO:0000256" key="9">
    <source>
        <dbReference type="ARBA" id="ARBA00032122"/>
    </source>
</evidence>
<protein>
    <recommendedName>
        <fullName evidence="3 10">Glutamate--cysteine ligase</fullName>
        <ecNumber evidence="3 10">6.3.2.2</ecNumber>
    </recommendedName>
    <alternativeName>
        <fullName evidence="9 10">Gamma-ECS</fullName>
    </alternativeName>
    <alternativeName>
        <fullName evidence="8 10">Gamma-glutamylcysteine synthetase</fullName>
    </alternativeName>
</protein>
<dbReference type="PANTHER" id="PTHR11164:SF0">
    <property type="entry name" value="GLUTAMATE--CYSTEINE LIGASE CATALYTIC SUBUNIT"/>
    <property type="match status" value="1"/>
</dbReference>
<evidence type="ECO:0000256" key="7">
    <source>
        <dbReference type="ARBA" id="ARBA00022840"/>
    </source>
</evidence>
<dbReference type="KEGG" id="pmrn:116958574"/>
<feature type="region of interest" description="Disordered" evidence="11">
    <location>
        <begin position="1"/>
        <end position="37"/>
    </location>
</feature>
<evidence type="ECO:0000256" key="6">
    <source>
        <dbReference type="ARBA" id="ARBA00022741"/>
    </source>
</evidence>
<feature type="compositionally biased region" description="Pro residues" evidence="11">
    <location>
        <begin position="14"/>
        <end position="29"/>
    </location>
</feature>
<evidence type="ECO:0000313" key="13">
    <source>
        <dbReference type="RefSeq" id="XP_032837174.1"/>
    </source>
</evidence>
<keyword evidence="7 10" id="KW-0067">ATP-binding</keyword>
<evidence type="ECO:0000256" key="3">
    <source>
        <dbReference type="ARBA" id="ARBA00012220"/>
    </source>
</evidence>
<keyword evidence="6 10" id="KW-0547">Nucleotide-binding</keyword>
<dbReference type="Proteomes" id="UP001318040">
    <property type="component" value="Chromosome 80"/>
</dbReference>
<comment type="pathway">
    <text evidence="1 10">Sulfur metabolism; glutathione biosynthesis; glutathione from L-cysteine and L-glutamate: step 1/2.</text>
</comment>
<comment type="similarity">
    <text evidence="2 10">Belongs to the glutamate--cysteine ligase type 3 family.</text>
</comment>
<evidence type="ECO:0000256" key="1">
    <source>
        <dbReference type="ARBA" id="ARBA00005006"/>
    </source>
</evidence>
<keyword evidence="4 10" id="KW-0436">Ligase</keyword>
<dbReference type="SUPFAM" id="SSF55931">
    <property type="entry name" value="Glutamine synthetase/guanido kinase"/>
    <property type="match status" value="1"/>
</dbReference>
<dbReference type="GO" id="GO:0017109">
    <property type="term" value="C:glutamate-cysteine ligase complex"/>
    <property type="evidence" value="ECO:0007669"/>
    <property type="project" value="TreeGrafter"/>
</dbReference>